<dbReference type="Proteomes" id="UP000541610">
    <property type="component" value="Unassembled WGS sequence"/>
</dbReference>
<proteinExistence type="predicted"/>
<keyword evidence="1" id="KW-0479">Metal-binding</keyword>
<dbReference type="EMBL" id="JABANP010000018">
    <property type="protein sequence ID" value="KAF4695661.1"/>
    <property type="molecule type" value="Genomic_DNA"/>
</dbReference>
<feature type="transmembrane region" description="Helical" evidence="2">
    <location>
        <begin position="240"/>
        <end position="258"/>
    </location>
</feature>
<comment type="caution">
    <text evidence="4">The sequence shown here is derived from an EMBL/GenBank/DDBJ whole genome shotgun (WGS) entry which is preliminary data.</text>
</comment>
<protein>
    <recommendedName>
        <fullName evidence="3">RING-type domain-containing protein</fullName>
    </recommendedName>
</protein>
<evidence type="ECO:0000259" key="3">
    <source>
        <dbReference type="PROSITE" id="PS50089"/>
    </source>
</evidence>
<dbReference type="PANTHER" id="PTHR22765:SF434">
    <property type="entry name" value="GB|AAD18119.1-RELATED"/>
    <property type="match status" value="1"/>
</dbReference>
<keyword evidence="2" id="KW-1133">Transmembrane helix</keyword>
<dbReference type="InterPro" id="IPR001841">
    <property type="entry name" value="Znf_RING"/>
</dbReference>
<evidence type="ECO:0000313" key="4">
    <source>
        <dbReference type="EMBL" id="KAF4695661.1"/>
    </source>
</evidence>
<dbReference type="GO" id="GO:0061630">
    <property type="term" value="F:ubiquitin protein ligase activity"/>
    <property type="evidence" value="ECO:0007669"/>
    <property type="project" value="TreeGrafter"/>
</dbReference>
<keyword evidence="2" id="KW-0812">Transmembrane</keyword>
<keyword evidence="1" id="KW-0862">Zinc</keyword>
<reference evidence="4 5" key="1">
    <citation type="submission" date="2020-04" db="EMBL/GenBank/DDBJ databases">
        <title>Perkinsus olseni comparative genomics.</title>
        <authorList>
            <person name="Bogema D.R."/>
        </authorList>
    </citation>
    <scope>NUCLEOTIDE SEQUENCE [LARGE SCALE GENOMIC DNA]</scope>
    <source>
        <strain evidence="4">00978-12</strain>
    </source>
</reference>
<evidence type="ECO:0000256" key="2">
    <source>
        <dbReference type="SAM" id="Phobius"/>
    </source>
</evidence>
<dbReference type="Gene3D" id="3.30.40.10">
    <property type="entry name" value="Zinc/RING finger domain, C3HC4 (zinc finger)"/>
    <property type="match status" value="1"/>
</dbReference>
<organism evidence="4 5">
    <name type="scientific">Perkinsus olseni</name>
    <name type="common">Perkinsus atlanticus</name>
    <dbReference type="NCBI Taxonomy" id="32597"/>
    <lineage>
        <taxon>Eukaryota</taxon>
        <taxon>Sar</taxon>
        <taxon>Alveolata</taxon>
        <taxon>Perkinsozoa</taxon>
        <taxon>Perkinsea</taxon>
        <taxon>Perkinsida</taxon>
        <taxon>Perkinsidae</taxon>
        <taxon>Perkinsus</taxon>
    </lineage>
</organism>
<dbReference type="OrthoDB" id="8062037at2759"/>
<name>A0A7J6PJN1_PEROL</name>
<dbReference type="AlphaFoldDB" id="A0A7J6PJN1"/>
<feature type="domain" description="RING-type" evidence="3">
    <location>
        <begin position="361"/>
        <end position="411"/>
    </location>
</feature>
<gene>
    <name evidence="4" type="ORF">FOZ60_003674</name>
</gene>
<keyword evidence="1" id="KW-0863">Zinc-finger</keyword>
<dbReference type="PANTHER" id="PTHR22765">
    <property type="entry name" value="RING FINGER AND PROTEASE ASSOCIATED DOMAIN-CONTAINING"/>
    <property type="match status" value="1"/>
</dbReference>
<evidence type="ECO:0000313" key="5">
    <source>
        <dbReference type="Proteomes" id="UP000541610"/>
    </source>
</evidence>
<dbReference type="GO" id="GO:0008270">
    <property type="term" value="F:zinc ion binding"/>
    <property type="evidence" value="ECO:0007669"/>
    <property type="project" value="UniProtKB-KW"/>
</dbReference>
<keyword evidence="2" id="KW-0472">Membrane</keyword>
<dbReference type="SUPFAM" id="SSF57850">
    <property type="entry name" value="RING/U-box"/>
    <property type="match status" value="1"/>
</dbReference>
<dbReference type="GO" id="GO:0006511">
    <property type="term" value="P:ubiquitin-dependent protein catabolic process"/>
    <property type="evidence" value="ECO:0007669"/>
    <property type="project" value="TreeGrafter"/>
</dbReference>
<feature type="transmembrane region" description="Helical" evidence="2">
    <location>
        <begin position="214"/>
        <end position="234"/>
    </location>
</feature>
<dbReference type="InterPro" id="IPR051826">
    <property type="entry name" value="E3_ubiquitin-ligase_domain"/>
</dbReference>
<sequence length="428" mass="45567">MERQTIDNVVEFTDLVAERFRSADSTVAERLAHLEELAVLGLRSDALNLPPIELGLVVSPPEGEYPAERLARWARGLALDGLCPTSLLTLVSRGALRSPAGARNIVHVLPLVDLTAFTLAELRTANDALNNAISADDDVAPSLIQESVQEAVNAVVEYSAMVGGTRLRCLFIDRSRHHLASLIAGMSDAATSSSSSSRRTGIRSFGESMKHLSAHLYMCIMFAVVGAVSLVLFIVTRSGLWLVLLAGSATLTVVVFLTRPTYSRAARLAIARGDRKKKVSKKVTIDVDLVAPVTCNPCGESCSICLGEFYAKRKGSSLSVASSATAASSSSVVVNPVNDLSISSACTISSIETVATNFDPCEVVTAPSKQVVVEEVECCCRTLPCGHSYHGKCLVEWIKHEGDDFSCPLCRWKPTATGVEGTAICAAV</sequence>
<dbReference type="InterPro" id="IPR013083">
    <property type="entry name" value="Znf_RING/FYVE/PHD"/>
</dbReference>
<evidence type="ECO:0000256" key="1">
    <source>
        <dbReference type="PROSITE-ProRule" id="PRU00175"/>
    </source>
</evidence>
<dbReference type="Pfam" id="PF13639">
    <property type="entry name" value="zf-RING_2"/>
    <property type="match status" value="1"/>
</dbReference>
<accession>A0A7J6PJN1</accession>
<dbReference type="PROSITE" id="PS50089">
    <property type="entry name" value="ZF_RING_2"/>
    <property type="match status" value="1"/>
</dbReference>